<keyword evidence="2" id="KW-1185">Reference proteome</keyword>
<feature type="chain" id="PRO_5006447818" evidence="1">
    <location>
        <begin position="18"/>
        <end position="81"/>
    </location>
</feature>
<evidence type="ECO:0000313" key="2">
    <source>
        <dbReference type="Proteomes" id="UP000050640"/>
    </source>
</evidence>
<feature type="signal peptide" evidence="1">
    <location>
        <begin position="1"/>
        <end position="17"/>
    </location>
</feature>
<organism evidence="2 3">
    <name type="scientific">Elaeophora elaphi</name>
    <dbReference type="NCBI Taxonomy" id="1147741"/>
    <lineage>
        <taxon>Eukaryota</taxon>
        <taxon>Metazoa</taxon>
        <taxon>Ecdysozoa</taxon>
        <taxon>Nematoda</taxon>
        <taxon>Chromadorea</taxon>
        <taxon>Rhabditida</taxon>
        <taxon>Spirurina</taxon>
        <taxon>Spiruromorpha</taxon>
        <taxon>Filarioidea</taxon>
        <taxon>Onchocercidae</taxon>
        <taxon>Elaeophora</taxon>
    </lineage>
</organism>
<protein>
    <submittedName>
        <fullName evidence="3">Secreted protein</fullName>
    </submittedName>
</protein>
<dbReference type="Proteomes" id="UP000050640">
    <property type="component" value="Unplaced"/>
</dbReference>
<keyword evidence="1" id="KW-0732">Signal</keyword>
<proteinExistence type="predicted"/>
<accession>A0A0R3RVK0</accession>
<sequence>MFRELLIYCILPVLALAQNTLSDEANEYRQDLWPYMDDLEQWSSPNELSNLLYYYDPRLRRWASQLKFGKRANWASKVRFG</sequence>
<evidence type="ECO:0000313" key="3">
    <source>
        <dbReference type="WBParaSite" id="EEL_0000613801-mRNA-1"/>
    </source>
</evidence>
<dbReference type="WBParaSite" id="EEL_0000613801-mRNA-1">
    <property type="protein sequence ID" value="EEL_0000613801-mRNA-1"/>
    <property type="gene ID" value="EEL_0000613801"/>
</dbReference>
<evidence type="ECO:0000256" key="1">
    <source>
        <dbReference type="SAM" id="SignalP"/>
    </source>
</evidence>
<name>A0A0R3RVK0_9BILA</name>
<dbReference type="AlphaFoldDB" id="A0A0R3RVK0"/>
<reference evidence="3" key="1">
    <citation type="submission" date="2017-02" db="UniProtKB">
        <authorList>
            <consortium name="WormBaseParasite"/>
        </authorList>
    </citation>
    <scope>IDENTIFICATION</scope>
</reference>